<evidence type="ECO:0008006" key="3">
    <source>
        <dbReference type="Google" id="ProtNLM"/>
    </source>
</evidence>
<dbReference type="EMBL" id="CP030762">
    <property type="protein sequence ID" value="AXA43611.1"/>
    <property type="molecule type" value="Genomic_DNA"/>
</dbReference>
<evidence type="ECO:0000313" key="2">
    <source>
        <dbReference type="Proteomes" id="UP000251166"/>
    </source>
</evidence>
<geneLocation type="plasmid" evidence="1 2">
    <name>unnamed2</name>
</geneLocation>
<evidence type="ECO:0000313" key="1">
    <source>
        <dbReference type="EMBL" id="AXA43611.1"/>
    </source>
</evidence>
<reference evidence="1 2" key="1">
    <citation type="submission" date="2018-07" db="EMBL/GenBank/DDBJ databases">
        <title>Rhizobium leguminosarum strain:ATCC 14479 Genome sequencing and assembly.</title>
        <authorList>
            <person name="Chakraborty R."/>
        </authorList>
    </citation>
    <scope>NUCLEOTIDE SEQUENCE [LARGE SCALE GENOMIC DNA]</scope>
    <source>
        <strain evidence="1 2">ATCC 14479</strain>
        <plasmid evidence="2">Plasmid unnamed2</plasmid>
    </source>
</reference>
<keyword evidence="1" id="KW-0614">Plasmid</keyword>
<organism evidence="1 2">
    <name type="scientific">Rhizobium leguminosarum</name>
    <dbReference type="NCBI Taxonomy" id="384"/>
    <lineage>
        <taxon>Bacteria</taxon>
        <taxon>Pseudomonadati</taxon>
        <taxon>Pseudomonadota</taxon>
        <taxon>Alphaproteobacteria</taxon>
        <taxon>Hyphomicrobiales</taxon>
        <taxon>Rhizobiaceae</taxon>
        <taxon>Rhizobium/Agrobacterium group</taxon>
        <taxon>Rhizobium</taxon>
    </lineage>
</organism>
<accession>A0A2Z4YQS2</accession>
<proteinExistence type="predicted"/>
<dbReference type="Proteomes" id="UP000251166">
    <property type="component" value="Plasmid unnamed2"/>
</dbReference>
<gene>
    <name evidence="1" type="ORF">DLJ82_7366</name>
</gene>
<dbReference type="AlphaFoldDB" id="A0A2Z4YQS2"/>
<name>A0A2Z4YQS2_RHILE</name>
<sequence length="71" mass="7725">MSLRCRKRIKEVFGWVKTTAGLAQLKLRRLVKAAFTFALVAQNIIRLPKTGIGNADGWSIIAPGLNCPAAC</sequence>
<protein>
    <recommendedName>
        <fullName evidence="3">Transposase DDE domain-containing protein</fullName>
    </recommendedName>
</protein>